<organism evidence="3 4">
    <name type="scientific">Rhodococcus qingshengii</name>
    <dbReference type="NCBI Taxonomy" id="334542"/>
    <lineage>
        <taxon>Bacteria</taxon>
        <taxon>Bacillati</taxon>
        <taxon>Actinomycetota</taxon>
        <taxon>Actinomycetes</taxon>
        <taxon>Mycobacteriales</taxon>
        <taxon>Nocardiaceae</taxon>
        <taxon>Rhodococcus</taxon>
        <taxon>Rhodococcus erythropolis group</taxon>
    </lineage>
</organism>
<keyword evidence="2" id="KW-1277">Toxin-antitoxin system</keyword>
<proteinExistence type="inferred from homology"/>
<dbReference type="EMBL" id="JARDXE010000017">
    <property type="protein sequence ID" value="MDE8648117.1"/>
    <property type="molecule type" value="Genomic_DNA"/>
</dbReference>
<evidence type="ECO:0000256" key="2">
    <source>
        <dbReference type="ARBA" id="ARBA00022649"/>
    </source>
</evidence>
<evidence type="ECO:0000313" key="3">
    <source>
        <dbReference type="EMBL" id="MDE8648117.1"/>
    </source>
</evidence>
<accession>A0AAW6LSG6</accession>
<dbReference type="InterPro" id="IPR003477">
    <property type="entry name" value="PemK-like"/>
</dbReference>
<dbReference type="Pfam" id="PF02452">
    <property type="entry name" value="PemK_toxin"/>
    <property type="match status" value="1"/>
</dbReference>
<comment type="similarity">
    <text evidence="1">Belongs to the PemK/MazF family.</text>
</comment>
<dbReference type="Gene3D" id="2.30.30.110">
    <property type="match status" value="1"/>
</dbReference>
<protein>
    <submittedName>
        <fullName evidence="3">Type II toxin-antitoxin system PemK/MazF family toxin</fullName>
    </submittedName>
</protein>
<dbReference type="InterPro" id="IPR011067">
    <property type="entry name" value="Plasmid_toxin/cell-grow_inhib"/>
</dbReference>
<gene>
    <name evidence="3" type="ORF">PXH69_24425</name>
</gene>
<sequence length="109" mass="12024">MWGRCVLRGDVYRWKGHKDAAGHVIKGPRLAVIVQADLPLSTVIIAPTSTGSHEASFRPIIEVDGKETRVLVEQIAAVPPESLTKYLCHVSFSEMEAINDALRDMLDLD</sequence>
<dbReference type="GO" id="GO:0003677">
    <property type="term" value="F:DNA binding"/>
    <property type="evidence" value="ECO:0007669"/>
    <property type="project" value="InterPro"/>
</dbReference>
<dbReference type="AlphaFoldDB" id="A0AAW6LSG6"/>
<dbReference type="Proteomes" id="UP001217325">
    <property type="component" value="Unassembled WGS sequence"/>
</dbReference>
<evidence type="ECO:0000313" key="4">
    <source>
        <dbReference type="Proteomes" id="UP001217325"/>
    </source>
</evidence>
<comment type="caution">
    <text evidence="3">The sequence shown here is derived from an EMBL/GenBank/DDBJ whole genome shotgun (WGS) entry which is preliminary data.</text>
</comment>
<name>A0AAW6LSG6_RHOSG</name>
<evidence type="ECO:0000256" key="1">
    <source>
        <dbReference type="ARBA" id="ARBA00007521"/>
    </source>
</evidence>
<reference evidence="3" key="1">
    <citation type="submission" date="2023-02" db="EMBL/GenBank/DDBJ databases">
        <title>A novel hydrolase synthesized by Rhodococcus erythropolis HQ is responsible for the detoxification of Zearalenone.</title>
        <authorList>
            <person name="Hu J."/>
            <person name="Xu J."/>
        </authorList>
    </citation>
    <scope>NUCLEOTIDE SEQUENCE</scope>
    <source>
        <strain evidence="3">HQ</strain>
    </source>
</reference>
<dbReference type="SUPFAM" id="SSF50118">
    <property type="entry name" value="Cell growth inhibitor/plasmid maintenance toxic component"/>
    <property type="match status" value="1"/>
</dbReference>
<dbReference type="RefSeq" id="WP_275232354.1">
    <property type="nucleotide sequence ID" value="NZ_JARDXE010000017.1"/>
</dbReference>